<accession>A0A8T1XFK8</accession>
<feature type="region of interest" description="Disordered" evidence="1">
    <location>
        <begin position="1123"/>
        <end position="1146"/>
    </location>
</feature>
<dbReference type="CDD" id="cd01650">
    <property type="entry name" value="RT_nLTR_like"/>
    <property type="match status" value="1"/>
</dbReference>
<dbReference type="InterPro" id="IPR000477">
    <property type="entry name" value="RT_dom"/>
</dbReference>
<sequence length="1875" mass="210602">MGGVSDHARFWVQIRAPPPRNRRPFQFFNHLASHPQFLEILNEVWLTTQPLFHSRLALNLFHKKLKLLKEPLRRLNREKYGNIPSKVKEAYDDLCCKQNAAHLNPQASTFADVTESSEKWNHLASIEEQFYHQKSRVQWMQFGDHNTRFFHRVAEDEEAGRLVQPIQLEEIKRTLFSMPLNKAPGPDGYTVEFFKAAWPVIGQDFVVAVQSFFLYGFMPKGINGTILTLVPKVTNPETMKDFRPIACCNLVYKVISKILAQRLKRNLPEAIELNQSAFVKGRLLLENVLLATELVKDYHKAAISSRSALKLDISMAFDTVQWPFIIATLKAMHYPDQFIFWISQCISTASFSISVNGELEGFFQSSRGLRQGCSLSPYLYVNTSNVLSGLLSKAAREKGIGIHPKCKALNMSHLSFADDIMVFTDGSPQSLHGTLAVFEEFAHMSGLTINVTKSSLFAASRGKQQLENEAMNVGLAVCELPVRYLGLPLTTKAMTKTDYEPLLEKIRKRLSHWTTRHPSYAGRVQLIKSVIASITNFWSSVFCLPKRCFKEIEGMCSAFLWSGSPNNHSKSKVAWEDLCVPKQEGGLGIRRLHEVARVFALSLIWKIISDSNSLWVAWVRQYLIRRGTFWDVKETALGSWQWRKLLKLCPLAVEFVRHEVRNGRNTFFWFDKWLPMGRLIDQVGETGICSLGVQRYAKVADTIIGATWGLRRCRDRKLNDIKQYICGLNVPDSEAGKDMVLWRHTADEYRSYFSSSRTWDQLRTRSDAKPWSKIIWFPQAVPRFAFISWLAIKDRLSTGERTSHWGHDQPCLFCGEPVESRDHLYFACPYSFTVWLEVVGSLIPAPDPDWSETLRCLSMNSCDGNTRILLRLAFQATLYYLWRERNERKHNQRYRSNIQPAAAIEKAIKARIMSLRCSLAQKEFLDKQFTNEEIRDAFFSLLKNKTSGPDGYSTEFFKGCRPIIGPEISAAVAEFFKFDFRPNSCLNSVYKVSYLEILAAAPRNQVQQLPPSPSSEHSNLMCDNLDERHRFGDLLQNIRFKWARSSRRSREPLVMMATLNSCPCLPLISTHYDATPQNKSLHSYGDDEESPVQSSEASVSRPEDDEADDDDIIEIPAPAENLASSSAAVTRKGRRSRERVRDHTTTTTKSADLVNLCQLCHFPPEVTMMVPPRGQNPENVPAGWCCTYVNFFEKCGLFFPIPTCVLETLRHLRLAFPQMTTNFVRHILALFTRAREEGRDFNHHQLLRLCYIKTNNRANIGTYYLSGKPGCVVLEGTKSCRDTNWRAKYFFFRVDRHSVGDYDFYRIATTWASSLVRARDTSESTGDEFALAALLRRERNTWATFSRERIRSALGVASAIDAVPLSAIPAIQHVPIPQDPPQEPIFEDPALQASPSQVRESPAQASASRERSPLDSSSTSHQPLIMRRPSLRAQRAAAGGSTDRACTGDLPAIVDGARNALAAPHASTSSAQASGVQGATEATAAAAVSVPQENINQEVEDRRSNDGVVNDDIPSSPKRARGIPGASSVEAPPDAAPLAPDQQVAQVTSSNERRSDDRSLNGERAPRGRGRSGSRGGAHPQEVRQPANSRGGSGGSTASRPFHWSYNHNRDYPIVEDESGVAHLLRRIKGHGCQIPAVRNLTEAEAFIEMMTKNAQALAAQNKVVALFEQRLSTVPLVAELEEARKLVTELIAAVKAGGDQQVEGGTILSKGPGEKSVEGRHQVRSQEVKAAVREAKAGLVSAYAKALSGIKEKWVAKKDHSLYEGHAAEVESNLMLIDQIQKETVDLEVEKPRLAAQLVELNAKCTETVVSDFSVSKLDLPQISETSEVQAMDVDENGTLIGLNEFGSNREEIRRNLQDENDLLFGIPSEKFNY</sequence>
<dbReference type="PANTHER" id="PTHR33116:SF76">
    <property type="entry name" value="DUF4283 DOMAIN-CONTAINING PROTEIN"/>
    <property type="match status" value="1"/>
</dbReference>
<evidence type="ECO:0000313" key="3">
    <source>
        <dbReference type="EMBL" id="KAG7533326.1"/>
    </source>
</evidence>
<dbReference type="Proteomes" id="UP000694240">
    <property type="component" value="Chromosome 13"/>
</dbReference>
<feature type="compositionally biased region" description="Basic and acidic residues" evidence="1">
    <location>
        <begin position="1551"/>
        <end position="1566"/>
    </location>
</feature>
<name>A0A8T1XFK8_9BRAS</name>
<dbReference type="PROSITE" id="PS50878">
    <property type="entry name" value="RT_POL"/>
    <property type="match status" value="1"/>
</dbReference>
<feature type="region of interest" description="Disordered" evidence="1">
    <location>
        <begin position="1078"/>
        <end position="1109"/>
    </location>
</feature>
<feature type="region of interest" description="Disordered" evidence="1">
    <location>
        <begin position="1374"/>
        <end position="1447"/>
    </location>
</feature>
<dbReference type="InterPro" id="IPR026960">
    <property type="entry name" value="RVT-Znf"/>
</dbReference>
<comment type="caution">
    <text evidence="3">The sequence shown here is derived from an EMBL/GenBank/DDBJ whole genome shotgun (WGS) entry which is preliminary data.</text>
</comment>
<keyword evidence="4" id="KW-1185">Reference proteome</keyword>
<proteinExistence type="predicted"/>
<organism evidence="3 4">
    <name type="scientific">Arabidopsis thaliana x Arabidopsis arenosa</name>
    <dbReference type="NCBI Taxonomy" id="1240361"/>
    <lineage>
        <taxon>Eukaryota</taxon>
        <taxon>Viridiplantae</taxon>
        <taxon>Streptophyta</taxon>
        <taxon>Embryophyta</taxon>
        <taxon>Tracheophyta</taxon>
        <taxon>Spermatophyta</taxon>
        <taxon>Magnoliopsida</taxon>
        <taxon>eudicotyledons</taxon>
        <taxon>Gunneridae</taxon>
        <taxon>Pentapetalae</taxon>
        <taxon>rosids</taxon>
        <taxon>malvids</taxon>
        <taxon>Brassicales</taxon>
        <taxon>Brassicaceae</taxon>
        <taxon>Camelineae</taxon>
        <taxon>Arabidopsis</taxon>
    </lineage>
</organism>
<feature type="domain" description="Reverse transcriptase" evidence="2">
    <location>
        <begin position="211"/>
        <end position="489"/>
    </location>
</feature>
<dbReference type="InterPro" id="IPR012436">
    <property type="entry name" value="DUF1633"/>
</dbReference>
<reference evidence="3 4" key="1">
    <citation type="submission" date="2020-12" db="EMBL/GenBank/DDBJ databases">
        <title>Concerted genomic and epigenomic changes stabilize Arabidopsis allopolyploids.</title>
        <authorList>
            <person name="Chen Z."/>
        </authorList>
    </citation>
    <scope>NUCLEOTIDE SEQUENCE [LARGE SCALE GENOMIC DNA]</scope>
    <source>
        <strain evidence="3">Allo738</strain>
        <tissue evidence="3">Leaf</tissue>
    </source>
</reference>
<evidence type="ECO:0000259" key="2">
    <source>
        <dbReference type="PROSITE" id="PS50878"/>
    </source>
</evidence>
<protein>
    <recommendedName>
        <fullName evidence="2">Reverse transcriptase domain-containing protein</fullName>
    </recommendedName>
</protein>
<dbReference type="Pfam" id="PF00078">
    <property type="entry name" value="RVT_1"/>
    <property type="match status" value="1"/>
</dbReference>
<evidence type="ECO:0000256" key="1">
    <source>
        <dbReference type="SAM" id="MobiDB-lite"/>
    </source>
</evidence>
<feature type="compositionally biased region" description="Low complexity" evidence="1">
    <location>
        <begin position="1531"/>
        <end position="1547"/>
    </location>
</feature>
<dbReference type="Pfam" id="PF13966">
    <property type="entry name" value="zf-RVT"/>
    <property type="match status" value="1"/>
</dbReference>
<dbReference type="EMBL" id="JAEFBK010000013">
    <property type="protein sequence ID" value="KAG7533326.1"/>
    <property type="molecule type" value="Genomic_DNA"/>
</dbReference>
<gene>
    <name evidence="3" type="ORF">ISN45_Aa08g009650</name>
</gene>
<feature type="region of interest" description="Disordered" evidence="1">
    <location>
        <begin position="1484"/>
        <end position="1602"/>
    </location>
</feature>
<dbReference type="PANTHER" id="PTHR33116">
    <property type="entry name" value="REVERSE TRANSCRIPTASE ZINC-BINDING DOMAIN-CONTAINING PROTEIN-RELATED-RELATED"/>
    <property type="match status" value="1"/>
</dbReference>
<evidence type="ECO:0000313" key="4">
    <source>
        <dbReference type="Proteomes" id="UP000694240"/>
    </source>
</evidence>
<feature type="compositionally biased region" description="Polar residues" evidence="1">
    <location>
        <begin position="1393"/>
        <end position="1407"/>
    </location>
</feature>
<dbReference type="Pfam" id="PF07794">
    <property type="entry name" value="DUF1633"/>
    <property type="match status" value="2"/>
</dbReference>